<gene>
    <name evidence="2" type="ORF">IAC85_05415</name>
</gene>
<dbReference type="AlphaFoldDB" id="A0A9D0YZY2"/>
<evidence type="ECO:0000313" key="3">
    <source>
        <dbReference type="Proteomes" id="UP000886725"/>
    </source>
</evidence>
<sequence>MTKLKSPYRKSNPFAIFLKVFAVFLLVLGSLIGVSYGSESGGVATFAICFLASLAVFAIFYAMGEGLTILHDMRNKLYDK</sequence>
<keyword evidence="1" id="KW-0472">Membrane</keyword>
<dbReference type="Proteomes" id="UP000886725">
    <property type="component" value="Unassembled WGS sequence"/>
</dbReference>
<accession>A0A9D0YZY2</accession>
<feature type="transmembrane region" description="Helical" evidence="1">
    <location>
        <begin position="12"/>
        <end position="36"/>
    </location>
</feature>
<name>A0A9D0YZY2_9FIRM</name>
<organism evidence="2 3">
    <name type="scientific">Candidatus Faecenecus gallistercoris</name>
    <dbReference type="NCBI Taxonomy" id="2840793"/>
    <lineage>
        <taxon>Bacteria</taxon>
        <taxon>Bacillati</taxon>
        <taxon>Bacillota</taxon>
        <taxon>Bacillota incertae sedis</taxon>
        <taxon>Candidatus Faecenecus</taxon>
    </lineage>
</organism>
<dbReference type="EMBL" id="DVFU01000106">
    <property type="protein sequence ID" value="HIQ65159.1"/>
    <property type="molecule type" value="Genomic_DNA"/>
</dbReference>
<evidence type="ECO:0000313" key="2">
    <source>
        <dbReference type="EMBL" id="HIQ65159.1"/>
    </source>
</evidence>
<keyword evidence="1" id="KW-1133">Transmembrane helix</keyword>
<reference evidence="2" key="1">
    <citation type="submission" date="2020-10" db="EMBL/GenBank/DDBJ databases">
        <authorList>
            <person name="Gilroy R."/>
        </authorList>
    </citation>
    <scope>NUCLEOTIDE SEQUENCE</scope>
    <source>
        <strain evidence="2">CHK165-10780</strain>
    </source>
</reference>
<comment type="caution">
    <text evidence="2">The sequence shown here is derived from an EMBL/GenBank/DDBJ whole genome shotgun (WGS) entry which is preliminary data.</text>
</comment>
<proteinExistence type="predicted"/>
<protein>
    <submittedName>
        <fullName evidence="2">Uncharacterized protein</fullName>
    </submittedName>
</protein>
<reference evidence="2" key="2">
    <citation type="journal article" date="2021" name="PeerJ">
        <title>Extensive microbial diversity within the chicken gut microbiome revealed by metagenomics and culture.</title>
        <authorList>
            <person name="Gilroy R."/>
            <person name="Ravi A."/>
            <person name="Getino M."/>
            <person name="Pursley I."/>
            <person name="Horton D.L."/>
            <person name="Alikhan N.F."/>
            <person name="Baker D."/>
            <person name="Gharbi K."/>
            <person name="Hall N."/>
            <person name="Watson M."/>
            <person name="Adriaenssens E.M."/>
            <person name="Foster-Nyarko E."/>
            <person name="Jarju S."/>
            <person name="Secka A."/>
            <person name="Antonio M."/>
            <person name="Oren A."/>
            <person name="Chaudhuri R.R."/>
            <person name="La Ragione R."/>
            <person name="Hildebrand F."/>
            <person name="Pallen M.J."/>
        </authorList>
    </citation>
    <scope>NUCLEOTIDE SEQUENCE</scope>
    <source>
        <strain evidence="2">CHK165-10780</strain>
    </source>
</reference>
<evidence type="ECO:0000256" key="1">
    <source>
        <dbReference type="SAM" id="Phobius"/>
    </source>
</evidence>
<feature type="transmembrane region" description="Helical" evidence="1">
    <location>
        <begin position="42"/>
        <end position="64"/>
    </location>
</feature>
<keyword evidence="1" id="KW-0812">Transmembrane</keyword>